<evidence type="ECO:0000313" key="8">
    <source>
        <dbReference type="Proteomes" id="UP000325055"/>
    </source>
</evidence>
<dbReference type="EMBL" id="VVYX01000025">
    <property type="protein sequence ID" value="KAA5416260.1"/>
    <property type="molecule type" value="Genomic_DNA"/>
</dbReference>
<evidence type="ECO:0000313" key="4">
    <source>
        <dbReference type="EMBL" id="KAA5416260.1"/>
    </source>
</evidence>
<dbReference type="PANTHER" id="PTHR39199:SF1">
    <property type="entry name" value="BLR5128 PROTEIN"/>
    <property type="match status" value="1"/>
</dbReference>
<evidence type="ECO:0000313" key="6">
    <source>
        <dbReference type="EMBL" id="MDT4512314.1"/>
    </source>
</evidence>
<gene>
    <name evidence="2" type="ORF">BcellWH2_05146</name>
    <name evidence="5" type="ORF">F2Y81_11920</name>
    <name evidence="3" type="ORF">F2Y86_19885</name>
    <name evidence="4" type="ORF">F2Y87_19275</name>
    <name evidence="6" type="ORF">RO785_15175</name>
</gene>
<dbReference type="RefSeq" id="WP_007210010.1">
    <property type="nucleotide sequence ID" value="NZ_CABMLT010000022.1"/>
</dbReference>
<organism evidence="2 7">
    <name type="scientific">Bacteroides cellulosilyticus</name>
    <dbReference type="NCBI Taxonomy" id="246787"/>
    <lineage>
        <taxon>Bacteria</taxon>
        <taxon>Pseudomonadati</taxon>
        <taxon>Bacteroidota</taxon>
        <taxon>Bacteroidia</taxon>
        <taxon>Bacteroidales</taxon>
        <taxon>Bacteroidaceae</taxon>
        <taxon>Bacteroides</taxon>
    </lineage>
</organism>
<reference evidence="6" key="3">
    <citation type="submission" date="2023-08" db="EMBL/GenBank/DDBJ databases">
        <title>Reintroducing virulent viruses to syntetic microbiomes.</title>
        <authorList>
            <person name="Wilde J."/>
            <person name="Boyes R."/>
            <person name="Robinson A.V."/>
            <person name="Daisley B.A."/>
            <person name="Allen-Vercoe E."/>
        </authorList>
    </citation>
    <scope>NUCLEOTIDE SEQUENCE</scope>
    <source>
        <strain evidence="6">225I_12FAA</strain>
    </source>
</reference>
<reference evidence="8 9" key="2">
    <citation type="journal article" date="2019" name="Nat. Med.">
        <title>A library of human gut bacterial isolates paired with longitudinal multiomics data enables mechanistic microbiome research.</title>
        <authorList>
            <person name="Poyet M."/>
            <person name="Groussin M."/>
            <person name="Gibbons S.M."/>
            <person name="Avila-Pacheco J."/>
            <person name="Jiang X."/>
            <person name="Kearney S.M."/>
            <person name="Perrotta A.R."/>
            <person name="Berdy B."/>
            <person name="Zhao S."/>
            <person name="Lieberman T.D."/>
            <person name="Swanson P.K."/>
            <person name="Smith M."/>
            <person name="Roesemann S."/>
            <person name="Alexander J.E."/>
            <person name="Rich S.A."/>
            <person name="Livny J."/>
            <person name="Vlamakis H."/>
            <person name="Clish C."/>
            <person name="Bullock K."/>
            <person name="Deik A."/>
            <person name="Scott J."/>
            <person name="Pierce K.A."/>
            <person name="Xavier R.J."/>
            <person name="Alm E.J."/>
        </authorList>
    </citation>
    <scope>NUCLEOTIDE SEQUENCE [LARGE SCALE GENOMIC DNA]</scope>
    <source>
        <strain evidence="5 9">BIOML-A6</strain>
        <strain evidence="3 8">BIOML-A7</strain>
        <strain evidence="4 10">BIOML-A8</strain>
    </source>
</reference>
<proteinExistence type="predicted"/>
<evidence type="ECO:0000313" key="10">
    <source>
        <dbReference type="Proteomes" id="UP000482653"/>
    </source>
</evidence>
<dbReference type="Proteomes" id="UP000448877">
    <property type="component" value="Unassembled WGS sequence"/>
</dbReference>
<evidence type="ECO:0000313" key="3">
    <source>
        <dbReference type="EMBL" id="KAA5405190.1"/>
    </source>
</evidence>
<sequence length="140" mass="15728">MAGIKDLGTLLSSIDPVLDERSFVFCTFPEFHWDDVHQLNPIGFFHEKEGLTLIITQQEAINKNINYESVYKLISLNVHSSLDAVGLTAAFSTKLAEKNISANVVAAYYHDHIFVPEEKAEQALAAISEFRLQSHPVRLK</sequence>
<dbReference type="eggNOG" id="COG3602">
    <property type="taxonomic scope" value="Bacteria"/>
</dbReference>
<dbReference type="Proteomes" id="UP000482653">
    <property type="component" value="Unassembled WGS sequence"/>
</dbReference>
<evidence type="ECO:0000259" key="1">
    <source>
        <dbReference type="Pfam" id="PF10000"/>
    </source>
</evidence>
<reference evidence="2 7" key="1">
    <citation type="journal article" date="2015" name="Science">
        <title>Genetic determinants of in vivo fitness and diet responsiveness in multiple human gut Bacteroides.</title>
        <authorList>
            <person name="Wu M."/>
            <person name="McNulty N.P."/>
            <person name="Rodionov D.A."/>
            <person name="Khoroshkin M.S."/>
            <person name="Griffin N.W."/>
            <person name="Cheng J."/>
            <person name="Latreille P."/>
            <person name="Kerstetter R.A."/>
            <person name="Terrapon N."/>
            <person name="Henrissat B."/>
            <person name="Osterman A.L."/>
            <person name="Gordon J.I."/>
        </authorList>
    </citation>
    <scope>NUCLEOTIDE SEQUENCE [LARGE SCALE GENOMIC DNA]</scope>
    <source>
        <strain evidence="2 7">WH2</strain>
    </source>
</reference>
<dbReference type="InterPro" id="IPR018717">
    <property type="entry name" value="DUF2241"/>
</dbReference>
<evidence type="ECO:0000313" key="2">
    <source>
        <dbReference type="EMBL" id="ALJ62354.1"/>
    </source>
</evidence>
<evidence type="ECO:0000313" key="7">
    <source>
        <dbReference type="Proteomes" id="UP000061809"/>
    </source>
</evidence>
<name>A0A0P0G5W2_9BACE</name>
<evidence type="ECO:0000313" key="5">
    <source>
        <dbReference type="EMBL" id="KAA5418148.1"/>
    </source>
</evidence>
<dbReference type="Proteomes" id="UP001266995">
    <property type="component" value="Unassembled WGS sequence"/>
</dbReference>
<dbReference type="PATRIC" id="fig|246787.4.peg.5316"/>
<dbReference type="Pfam" id="PF10000">
    <property type="entry name" value="ACT_3"/>
    <property type="match status" value="1"/>
</dbReference>
<dbReference type="PANTHER" id="PTHR39199">
    <property type="entry name" value="BLR5128 PROTEIN"/>
    <property type="match status" value="1"/>
</dbReference>
<dbReference type="EMBL" id="JAVSNH010000001">
    <property type="protein sequence ID" value="MDT4512314.1"/>
    <property type="molecule type" value="Genomic_DNA"/>
</dbReference>
<accession>A0A0P0G5W2</accession>
<dbReference type="EMBL" id="CP012801">
    <property type="protein sequence ID" value="ALJ62354.1"/>
    <property type="molecule type" value="Genomic_DNA"/>
</dbReference>
<dbReference type="SUPFAM" id="SSF55021">
    <property type="entry name" value="ACT-like"/>
    <property type="match status" value="2"/>
</dbReference>
<dbReference type="STRING" id="246787.BcellWH2_05146"/>
<dbReference type="EMBL" id="VVYV01000018">
    <property type="protein sequence ID" value="KAA5418148.1"/>
    <property type="molecule type" value="Genomic_DNA"/>
</dbReference>
<dbReference type="Proteomes" id="UP000325055">
    <property type="component" value="Unassembled WGS sequence"/>
</dbReference>
<feature type="domain" description="DUF2241" evidence="1">
    <location>
        <begin position="2"/>
        <end position="72"/>
    </location>
</feature>
<dbReference type="InterPro" id="IPR045865">
    <property type="entry name" value="ACT-like_dom_sf"/>
</dbReference>
<dbReference type="AlphaFoldDB" id="A0A0P0G5W2"/>
<dbReference type="Gene3D" id="3.30.2130.10">
    <property type="entry name" value="VC0802-like"/>
    <property type="match status" value="1"/>
</dbReference>
<protein>
    <submittedName>
        <fullName evidence="2">ACT domain protein</fullName>
    </submittedName>
    <submittedName>
        <fullName evidence="3">ACT domain-containing protein</fullName>
    </submittedName>
</protein>
<evidence type="ECO:0000313" key="9">
    <source>
        <dbReference type="Proteomes" id="UP000448877"/>
    </source>
</evidence>
<dbReference type="EMBL" id="VVYW01000019">
    <property type="protein sequence ID" value="KAA5405190.1"/>
    <property type="molecule type" value="Genomic_DNA"/>
</dbReference>
<dbReference type="KEGG" id="bcel:BcellWH2_05146"/>
<dbReference type="Proteomes" id="UP000061809">
    <property type="component" value="Chromosome"/>
</dbReference>